<evidence type="ECO:0000256" key="4">
    <source>
        <dbReference type="ARBA" id="ARBA00022723"/>
    </source>
</evidence>
<keyword evidence="4 7" id="KW-0479">Metal-binding</keyword>
<feature type="chain" id="PRO_5034457150" description="Peptide hydrolase" evidence="7">
    <location>
        <begin position="19"/>
        <end position="463"/>
    </location>
</feature>
<feature type="signal peptide" evidence="7">
    <location>
        <begin position="1"/>
        <end position="18"/>
    </location>
</feature>
<dbReference type="Proteomes" id="UP000629468">
    <property type="component" value="Unassembled WGS sequence"/>
</dbReference>
<evidence type="ECO:0000256" key="6">
    <source>
        <dbReference type="ARBA" id="ARBA00022833"/>
    </source>
</evidence>
<dbReference type="Pfam" id="PF04389">
    <property type="entry name" value="Peptidase_M28"/>
    <property type="match status" value="1"/>
</dbReference>
<evidence type="ECO:0000256" key="2">
    <source>
        <dbReference type="ARBA" id="ARBA00005634"/>
    </source>
</evidence>
<dbReference type="EMBL" id="JABXXO010000014">
    <property type="protein sequence ID" value="KAF7760769.1"/>
    <property type="molecule type" value="Genomic_DNA"/>
</dbReference>
<dbReference type="Gene3D" id="3.40.630.10">
    <property type="entry name" value="Zn peptidases"/>
    <property type="match status" value="1"/>
</dbReference>
<evidence type="ECO:0000313" key="9">
    <source>
        <dbReference type="EMBL" id="KAF7760769.1"/>
    </source>
</evidence>
<evidence type="ECO:0000256" key="7">
    <source>
        <dbReference type="RuleBase" id="RU361240"/>
    </source>
</evidence>
<dbReference type="EC" id="3.4.-.-" evidence="7"/>
<organism evidence="9 10">
    <name type="scientific">Agaricus bisporus var. burnettii</name>
    <dbReference type="NCBI Taxonomy" id="192524"/>
    <lineage>
        <taxon>Eukaryota</taxon>
        <taxon>Fungi</taxon>
        <taxon>Dikarya</taxon>
        <taxon>Basidiomycota</taxon>
        <taxon>Agaricomycotina</taxon>
        <taxon>Agaricomycetes</taxon>
        <taxon>Agaricomycetidae</taxon>
        <taxon>Agaricales</taxon>
        <taxon>Agaricineae</taxon>
        <taxon>Agaricaceae</taxon>
        <taxon>Agaricus</taxon>
    </lineage>
</organism>
<keyword evidence="7" id="KW-0732">Signal</keyword>
<reference evidence="9 10" key="1">
    <citation type="journal article" name="Sci. Rep.">
        <title>Telomere-to-telomere assembled and centromere annotated genomes of the two main subspecies of the button mushroom Agaricus bisporus reveal especially polymorphic chromosome ends.</title>
        <authorList>
            <person name="Sonnenberg A.S.M."/>
            <person name="Sedaghat-Telgerd N."/>
            <person name="Lavrijssen B."/>
            <person name="Ohm R.A."/>
            <person name="Hendrickx P.M."/>
            <person name="Scholtmeijer K."/>
            <person name="Baars J.J.P."/>
            <person name="van Peer A."/>
        </authorList>
    </citation>
    <scope>NUCLEOTIDE SEQUENCE [LARGE SCALE GENOMIC DNA]</scope>
    <source>
        <strain evidence="9 10">H119_p4</strain>
    </source>
</reference>
<sequence>MKSFALLSLCGLVAICTAQRSPFEPLWPDGPGKKVTPQEPSRELEKILSNIDPDRIRNTITKLVSFGTRHTLSNQTDPNRGIGAARDWIASEMQTYADASHGRMKISTPSYIQEPDGDRVLFPVRISDVVATLEGSVEPNRVYVVSGHYDNRVSDPLNFMDDAPGADDDASGVAVSMELARVMASHKPDATIMFVAVAGEEQGLYGSQHLADLMKNTSTDVQGMFDNDIVGSPVGDDGHSDPFIIRMFSSGIPPTATFDEVTRIADLGGENDSPSRELSRFMAEVAQNHATKMRVQSIWRPDRFLRSGDHIPFLENGFPALRFTEPNENFAHQHQDIRVEDGKQFGDLIEFVDFEYVSRVAKVNGAGLWSLANAPGVPRGATILADTLGNNSTFTWTDDPNAHSYEIVWRPTDQAFWTHAIPVGKVTSATVMLSKDNVNFGIRAVGKNGLKSPAAFPVPSSSD</sequence>
<dbReference type="AlphaFoldDB" id="A0A8H7C129"/>
<dbReference type="GO" id="GO:0008235">
    <property type="term" value="F:metalloexopeptidase activity"/>
    <property type="evidence" value="ECO:0007669"/>
    <property type="project" value="InterPro"/>
</dbReference>
<keyword evidence="3 7" id="KW-0645">Protease</keyword>
<dbReference type="InterPro" id="IPR045175">
    <property type="entry name" value="M28_fam"/>
</dbReference>
<dbReference type="PANTHER" id="PTHR12147">
    <property type="entry name" value="METALLOPEPTIDASE M28 FAMILY MEMBER"/>
    <property type="match status" value="1"/>
</dbReference>
<dbReference type="GO" id="GO:0046872">
    <property type="term" value="F:metal ion binding"/>
    <property type="evidence" value="ECO:0007669"/>
    <property type="project" value="UniProtKB-KW"/>
</dbReference>
<evidence type="ECO:0000256" key="1">
    <source>
        <dbReference type="ARBA" id="ARBA00001947"/>
    </source>
</evidence>
<evidence type="ECO:0000313" key="10">
    <source>
        <dbReference type="Proteomes" id="UP000629468"/>
    </source>
</evidence>
<keyword evidence="5 7" id="KW-0378">Hydrolase</keyword>
<dbReference type="SUPFAM" id="SSF53187">
    <property type="entry name" value="Zn-dependent exopeptidases"/>
    <property type="match status" value="1"/>
</dbReference>
<proteinExistence type="inferred from homology"/>
<evidence type="ECO:0000256" key="3">
    <source>
        <dbReference type="ARBA" id="ARBA00022670"/>
    </source>
</evidence>
<comment type="caution">
    <text evidence="9">The sequence shown here is derived from an EMBL/GenBank/DDBJ whole genome shotgun (WGS) entry which is preliminary data.</text>
</comment>
<feature type="domain" description="Peptidase M28" evidence="8">
    <location>
        <begin position="129"/>
        <end position="336"/>
    </location>
</feature>
<evidence type="ECO:0000259" key="8">
    <source>
        <dbReference type="Pfam" id="PF04389"/>
    </source>
</evidence>
<gene>
    <name evidence="9" type="ORF">Agabi119p4_10178</name>
</gene>
<accession>A0A8H7C129</accession>
<keyword evidence="6 7" id="KW-0862">Zinc</keyword>
<dbReference type="GO" id="GO:0006508">
    <property type="term" value="P:proteolysis"/>
    <property type="evidence" value="ECO:0007669"/>
    <property type="project" value="UniProtKB-KW"/>
</dbReference>
<dbReference type="PANTHER" id="PTHR12147:SF26">
    <property type="entry name" value="PEPTIDASE M28 DOMAIN-CONTAINING PROTEIN"/>
    <property type="match status" value="1"/>
</dbReference>
<protein>
    <recommendedName>
        <fullName evidence="7">Peptide hydrolase</fullName>
        <ecNumber evidence="7">3.4.-.-</ecNumber>
    </recommendedName>
</protein>
<comment type="similarity">
    <text evidence="2">Belongs to the peptidase M28 family. M28B subfamily.</text>
</comment>
<comment type="cofactor">
    <cofactor evidence="1">
        <name>Zn(2+)</name>
        <dbReference type="ChEBI" id="CHEBI:29105"/>
    </cofactor>
</comment>
<dbReference type="InterPro" id="IPR007484">
    <property type="entry name" value="Peptidase_M28"/>
</dbReference>
<evidence type="ECO:0000256" key="5">
    <source>
        <dbReference type="ARBA" id="ARBA00022801"/>
    </source>
</evidence>
<name>A0A8H7C129_AGABI</name>